<dbReference type="GO" id="GO:0005524">
    <property type="term" value="F:ATP binding"/>
    <property type="evidence" value="ECO:0007669"/>
    <property type="project" value="UniProtKB-UniRule"/>
</dbReference>
<dbReference type="UniPathway" id="UPA00074">
    <property type="reaction ID" value="UER00942"/>
</dbReference>
<dbReference type="InterPro" id="IPR054350">
    <property type="entry name" value="PurT/PurK_preATP-grasp"/>
</dbReference>
<dbReference type="HAMAP" id="MF_01928">
    <property type="entry name" value="PurK"/>
    <property type="match status" value="1"/>
</dbReference>
<evidence type="ECO:0000259" key="7">
    <source>
        <dbReference type="PROSITE" id="PS50975"/>
    </source>
</evidence>
<dbReference type="PROSITE" id="PS50975">
    <property type="entry name" value="ATP_GRASP"/>
    <property type="match status" value="1"/>
</dbReference>
<feature type="binding site" evidence="5">
    <location>
        <begin position="151"/>
        <end position="157"/>
    </location>
    <ligand>
        <name>ATP</name>
        <dbReference type="ChEBI" id="CHEBI:30616"/>
    </ligand>
</feature>
<dbReference type="NCBIfam" id="TIGR01161">
    <property type="entry name" value="purK"/>
    <property type="match status" value="1"/>
</dbReference>
<dbReference type="InterPro" id="IPR011761">
    <property type="entry name" value="ATP-grasp"/>
</dbReference>
<keyword evidence="3 5" id="KW-0658">Purine biosynthesis</keyword>
<dbReference type="InterPro" id="IPR040686">
    <property type="entry name" value="PurK_C"/>
</dbReference>
<comment type="subunit">
    <text evidence="5 6">Homodimer.</text>
</comment>
<feature type="binding site" evidence="5">
    <location>
        <begin position="183"/>
        <end position="186"/>
    </location>
    <ligand>
        <name>ATP</name>
        <dbReference type="ChEBI" id="CHEBI:30616"/>
    </ligand>
</feature>
<dbReference type="Pfam" id="PF17769">
    <property type="entry name" value="PurK_C"/>
    <property type="match status" value="1"/>
</dbReference>
<dbReference type="GO" id="GO:0046872">
    <property type="term" value="F:metal ion binding"/>
    <property type="evidence" value="ECO:0007669"/>
    <property type="project" value="InterPro"/>
</dbReference>
<dbReference type="InterPro" id="IPR016185">
    <property type="entry name" value="PreATP-grasp_dom_sf"/>
</dbReference>
<dbReference type="Pfam" id="PF22660">
    <property type="entry name" value="RS_preATP-grasp-like"/>
    <property type="match status" value="1"/>
</dbReference>
<evidence type="ECO:0000256" key="3">
    <source>
        <dbReference type="ARBA" id="ARBA00022755"/>
    </source>
</evidence>
<dbReference type="GO" id="GO:0006189">
    <property type="term" value="P:'de novo' IMP biosynthetic process"/>
    <property type="evidence" value="ECO:0007669"/>
    <property type="project" value="UniProtKB-UniRule"/>
</dbReference>
<dbReference type="InterPro" id="IPR003135">
    <property type="entry name" value="ATP-grasp_carboxylate-amine"/>
</dbReference>
<evidence type="ECO:0000256" key="6">
    <source>
        <dbReference type="RuleBase" id="RU361200"/>
    </source>
</evidence>
<dbReference type="STRING" id="1902579.BHV28_16470"/>
<comment type="catalytic activity">
    <reaction evidence="5 6">
        <text>5-amino-1-(5-phospho-beta-D-ribosyl)imidazole + hydrogencarbonate + ATP = 5-carboxyamino-1-(5-phospho-D-ribosyl)imidazole + ADP + phosphate + 2 H(+)</text>
        <dbReference type="Rhea" id="RHEA:19317"/>
        <dbReference type="ChEBI" id="CHEBI:15378"/>
        <dbReference type="ChEBI" id="CHEBI:17544"/>
        <dbReference type="ChEBI" id="CHEBI:30616"/>
        <dbReference type="ChEBI" id="CHEBI:43474"/>
        <dbReference type="ChEBI" id="CHEBI:58730"/>
        <dbReference type="ChEBI" id="CHEBI:137981"/>
        <dbReference type="ChEBI" id="CHEBI:456216"/>
        <dbReference type="EC" id="6.3.4.18"/>
    </reaction>
</comment>
<feature type="binding site" evidence="5">
    <location>
        <position position="106"/>
    </location>
    <ligand>
        <name>ATP</name>
        <dbReference type="ChEBI" id="CHEBI:30616"/>
    </ligand>
</feature>
<dbReference type="Gene3D" id="3.40.50.20">
    <property type="match status" value="1"/>
</dbReference>
<dbReference type="GO" id="GO:0004638">
    <property type="term" value="F:phosphoribosylaminoimidazole carboxylase activity"/>
    <property type="evidence" value="ECO:0007669"/>
    <property type="project" value="InterPro"/>
</dbReference>
<evidence type="ECO:0000313" key="9">
    <source>
        <dbReference type="Proteomes" id="UP000188912"/>
    </source>
</evidence>
<dbReference type="EC" id="6.3.4.18" evidence="5 6"/>
<dbReference type="PANTHER" id="PTHR11609">
    <property type="entry name" value="PURINE BIOSYNTHESIS PROTEIN 6/7, PUR6/7"/>
    <property type="match status" value="1"/>
</dbReference>
<dbReference type="Gene3D" id="3.30.470.20">
    <property type="entry name" value="ATP-grasp fold, B domain"/>
    <property type="match status" value="1"/>
</dbReference>
<dbReference type="GO" id="GO:0005829">
    <property type="term" value="C:cytosol"/>
    <property type="evidence" value="ECO:0007669"/>
    <property type="project" value="TreeGrafter"/>
</dbReference>
<feature type="binding site" evidence="5">
    <location>
        <position position="146"/>
    </location>
    <ligand>
        <name>ATP</name>
        <dbReference type="ChEBI" id="CHEBI:30616"/>
    </ligand>
</feature>
<feature type="domain" description="ATP-grasp" evidence="7">
    <location>
        <begin position="110"/>
        <end position="298"/>
    </location>
</feature>
<keyword evidence="2 5" id="KW-0547">Nucleotide-binding</keyword>
<keyword evidence="9" id="KW-1185">Reference proteome</keyword>
<dbReference type="Pfam" id="PF02222">
    <property type="entry name" value="ATP-grasp"/>
    <property type="match status" value="1"/>
</dbReference>
<sequence>MKTLAAGAVIGIIGGGQLARMMAMAAARLGFKTIVLSPEENCPAAQTANRHIIADYADHEALDALAAACDVITYEFENIPATAMDYLAQQAVVHPSPAALEIAQDRFNEKQFLHETGIATAPWRPVHDRETLIAALAACGGSGILKTRRFGYDGKGQVRLQSIDEETANAALAAINHAPAIMEGVVDFAFEISVIAARDMTGHVAFFDIPQNSHEDGILRRSIVPAALDTATVQAAQAAVQAIAHALNYTGVMAVEFFVGKDGALYANEIAPRVHNSGHWTEAACVISQFEQHIRAISGLPLGNPQRHHDCEMENLIGHDVEKLPALLAEPDIFVHLYGKNQVREGRKMGHITRLKR</sequence>
<dbReference type="NCBIfam" id="NF004676">
    <property type="entry name" value="PRK06019.1-2"/>
    <property type="match status" value="1"/>
</dbReference>
<dbReference type="NCBIfam" id="NF004679">
    <property type="entry name" value="PRK06019.1-5"/>
    <property type="match status" value="1"/>
</dbReference>
<dbReference type="GO" id="GO:0034028">
    <property type="term" value="F:5-(carboxyamino)imidazole ribonucleotide synthase activity"/>
    <property type="evidence" value="ECO:0007669"/>
    <property type="project" value="UniProtKB-UniRule"/>
</dbReference>
<comment type="similarity">
    <text evidence="5 6">Belongs to the PurK/PurT family.</text>
</comment>
<dbReference type="PANTHER" id="PTHR11609:SF5">
    <property type="entry name" value="PHOSPHORIBOSYLAMINOIMIDAZOLE CARBOXYLASE"/>
    <property type="match status" value="1"/>
</dbReference>
<reference evidence="8 9" key="2">
    <citation type="journal article" date="2016" name="Sci. Rep.">
        <title>The genome of Rhizobiales bacteria in predatory ants reveals urease gene functions but no genes for nitrogen fixation.</title>
        <authorList>
            <person name="Neuvonen M.M."/>
            <person name="Tamarit D."/>
            <person name="Naslund K."/>
            <person name="Liebig J."/>
            <person name="Feldhaar H."/>
            <person name="Moran N.A."/>
            <person name="Guy L."/>
            <person name="Andersson S.G."/>
        </authorList>
    </citation>
    <scope>NUCLEOTIDE SEQUENCE [LARGE SCALE GENOMIC DNA]</scope>
    <source>
        <strain evidence="8 9">Hsal</strain>
    </source>
</reference>
<proteinExistence type="inferred from homology"/>
<comment type="function">
    <text evidence="5">Catalyzes the ATP-dependent conversion of 5-aminoimidazole ribonucleotide (AIR) and HCO(3)(-) to N5-carboxyaminoimidazole ribonucleotide (N5-CAIR).</text>
</comment>
<evidence type="ECO:0000313" key="8">
    <source>
        <dbReference type="EMBL" id="AQS42325.1"/>
    </source>
</evidence>
<reference evidence="8 9" key="1">
    <citation type="journal article" date="2010" name="Science">
        <title>Genomic comparison of the ants Camponotus floridanus and Harpegnathos saltator.</title>
        <authorList>
            <person name="Bonasio R."/>
            <person name="Zhang G."/>
            <person name="Ye C."/>
            <person name="Mutti N.S."/>
            <person name="Fang X."/>
            <person name="Qin N."/>
            <person name="Donahue G."/>
            <person name="Yang P."/>
            <person name="Li Q."/>
            <person name="Li C."/>
            <person name="Zhang P."/>
            <person name="Huang Z."/>
            <person name="Berger S.L."/>
            <person name="Reinberg D."/>
            <person name="Wang J."/>
            <person name="Liebig J."/>
        </authorList>
    </citation>
    <scope>NUCLEOTIDE SEQUENCE [LARGE SCALE GENOMIC DNA]</scope>
    <source>
        <strain evidence="8 9">Hsal</strain>
    </source>
</reference>
<dbReference type="FunFam" id="3.40.50.20:FF:000016">
    <property type="entry name" value="N5-carboxyaminoimidazole ribonucleotide synthase"/>
    <property type="match status" value="1"/>
</dbReference>
<dbReference type="SUPFAM" id="SSF52440">
    <property type="entry name" value="PreATP-grasp domain"/>
    <property type="match status" value="1"/>
</dbReference>
<dbReference type="NCBIfam" id="NF004675">
    <property type="entry name" value="PRK06019.1-1"/>
    <property type="match status" value="1"/>
</dbReference>
<dbReference type="EMBL" id="CP017315">
    <property type="protein sequence ID" value="AQS42325.1"/>
    <property type="molecule type" value="Genomic_DNA"/>
</dbReference>
<dbReference type="KEGG" id="thd:BHV28_16470"/>
<comment type="function">
    <text evidence="6">Catalyzes the ATP-dependent conversion of 5-aminoimidazole ribonucleotide (AIR) and HCO(3)- to N5-carboxyaminoimidazole ribonucleotide (N5-CAIR).</text>
</comment>
<organism evidence="8 9">
    <name type="scientific">Candidatus Tokpelaia hoelldobleri</name>
    <dbReference type="NCBI Taxonomy" id="1902579"/>
    <lineage>
        <taxon>Bacteria</taxon>
        <taxon>Pseudomonadati</taxon>
        <taxon>Pseudomonadota</taxon>
        <taxon>Alphaproteobacteria</taxon>
        <taxon>Hyphomicrobiales</taxon>
        <taxon>Candidatus Tokpelaia</taxon>
    </lineage>
</organism>
<feature type="binding site" evidence="5">
    <location>
        <position position="214"/>
    </location>
    <ligand>
        <name>ATP</name>
        <dbReference type="ChEBI" id="CHEBI:30616"/>
    </ligand>
</feature>
<keyword evidence="4 5" id="KW-0067">ATP-binding</keyword>
<keyword evidence="1 5" id="KW-0436">Ligase</keyword>
<dbReference type="Gene3D" id="3.30.1490.20">
    <property type="entry name" value="ATP-grasp fold, A domain"/>
    <property type="match status" value="1"/>
</dbReference>
<evidence type="ECO:0000256" key="1">
    <source>
        <dbReference type="ARBA" id="ARBA00022598"/>
    </source>
</evidence>
<dbReference type="InterPro" id="IPR013815">
    <property type="entry name" value="ATP_grasp_subdomain_1"/>
</dbReference>
<accession>A0A1U9JWR3</accession>
<dbReference type="InterPro" id="IPR005875">
    <property type="entry name" value="PurK"/>
</dbReference>
<evidence type="ECO:0000256" key="2">
    <source>
        <dbReference type="ARBA" id="ARBA00022741"/>
    </source>
</evidence>
<gene>
    <name evidence="5 6 8" type="primary">purK</name>
    <name evidence="8" type="ORF">BHV28_16470</name>
</gene>
<feature type="binding site" evidence="5">
    <location>
        <begin position="268"/>
        <end position="269"/>
    </location>
    <ligand>
        <name>ATP</name>
        <dbReference type="ChEBI" id="CHEBI:30616"/>
    </ligand>
</feature>
<dbReference type="Proteomes" id="UP000188912">
    <property type="component" value="Chromosome"/>
</dbReference>
<evidence type="ECO:0000256" key="4">
    <source>
        <dbReference type="ARBA" id="ARBA00022840"/>
    </source>
</evidence>
<name>A0A1U9JWR3_9HYPH</name>
<dbReference type="SUPFAM" id="SSF51246">
    <property type="entry name" value="Rudiment single hybrid motif"/>
    <property type="match status" value="1"/>
</dbReference>
<protein>
    <recommendedName>
        <fullName evidence="5 6">N5-carboxyaminoimidazole ribonucleotide synthase</fullName>
        <shortName evidence="5 6">N5-CAIR synthase</shortName>
        <ecNumber evidence="5 6">6.3.4.18</ecNumber>
    </recommendedName>
    <alternativeName>
        <fullName evidence="5 6">5-(carboxyamino)imidazole ribonucleotide synthetase</fullName>
    </alternativeName>
</protein>
<comment type="pathway">
    <text evidence="5 6">Purine metabolism; IMP biosynthesis via de novo pathway; 5-amino-1-(5-phospho-D-ribosyl)imidazole-4-carboxylate from 5-amino-1-(5-phospho-D-ribosyl)imidazole (N5-CAIR route): step 1/2.</text>
</comment>
<dbReference type="SUPFAM" id="SSF56059">
    <property type="entry name" value="Glutathione synthetase ATP-binding domain-like"/>
    <property type="match status" value="1"/>
</dbReference>
<dbReference type="InterPro" id="IPR011054">
    <property type="entry name" value="Rudment_hybrid_motif"/>
</dbReference>
<feature type="binding site" evidence="5">
    <location>
        <position position="191"/>
    </location>
    <ligand>
        <name>ATP</name>
        <dbReference type="ChEBI" id="CHEBI:30616"/>
    </ligand>
</feature>
<dbReference type="AlphaFoldDB" id="A0A1U9JWR3"/>
<evidence type="ECO:0000256" key="5">
    <source>
        <dbReference type="HAMAP-Rule" id="MF_01928"/>
    </source>
</evidence>